<dbReference type="GO" id="GO:1990904">
    <property type="term" value="C:ribonucleoprotein complex"/>
    <property type="evidence" value="ECO:0007669"/>
    <property type="project" value="UniProtKB-KW"/>
</dbReference>
<dbReference type="NCBIfam" id="TIGR01023">
    <property type="entry name" value="rpmG_bact"/>
    <property type="match status" value="1"/>
</dbReference>
<dbReference type="NCBIfam" id="NF001860">
    <property type="entry name" value="PRK00595.1"/>
    <property type="match status" value="1"/>
</dbReference>
<dbReference type="EMBL" id="FNOP01000023">
    <property type="protein sequence ID" value="SDX33751.1"/>
    <property type="molecule type" value="Genomic_DNA"/>
</dbReference>
<evidence type="ECO:0000256" key="3">
    <source>
        <dbReference type="ARBA" id="ARBA00023274"/>
    </source>
</evidence>
<dbReference type="AlphaFoldDB" id="A0A1H3AWI3"/>
<dbReference type="InterPro" id="IPR011332">
    <property type="entry name" value="Ribosomal_zn-bd"/>
</dbReference>
<dbReference type="GO" id="GO:0005840">
    <property type="term" value="C:ribosome"/>
    <property type="evidence" value="ECO:0007669"/>
    <property type="project" value="UniProtKB-KW"/>
</dbReference>
<dbReference type="InterPro" id="IPR001705">
    <property type="entry name" value="Ribosomal_bL33"/>
</dbReference>
<evidence type="ECO:0000256" key="2">
    <source>
        <dbReference type="ARBA" id="ARBA00022980"/>
    </source>
</evidence>
<dbReference type="Gene3D" id="2.20.28.120">
    <property type="entry name" value="Ribosomal protein L33"/>
    <property type="match status" value="1"/>
</dbReference>
<dbReference type="PANTHER" id="PTHR43168">
    <property type="entry name" value="50S RIBOSOMAL PROTEIN L33, CHLOROPLASTIC"/>
    <property type="match status" value="1"/>
</dbReference>
<dbReference type="Pfam" id="PF00471">
    <property type="entry name" value="Ribosomal_L33"/>
    <property type="match status" value="1"/>
</dbReference>
<proteinExistence type="inferred from homology"/>
<dbReference type="PANTHER" id="PTHR43168:SF2">
    <property type="entry name" value="LARGE RIBOSOMAL SUBUNIT PROTEIN BL33C"/>
    <property type="match status" value="1"/>
</dbReference>
<comment type="similarity">
    <text evidence="1 5">Belongs to the bacterial ribosomal protein bL33 family.</text>
</comment>
<dbReference type="GO" id="GO:0006412">
    <property type="term" value="P:translation"/>
    <property type="evidence" value="ECO:0007669"/>
    <property type="project" value="UniProtKB-UniRule"/>
</dbReference>
<keyword evidence="2 5" id="KW-0689">Ribosomal protein</keyword>
<dbReference type="OMA" id="RYTTMKN"/>
<name>A0A1H3AWI3_ACIFE</name>
<evidence type="ECO:0000256" key="4">
    <source>
        <dbReference type="ARBA" id="ARBA00035176"/>
    </source>
</evidence>
<dbReference type="GO" id="GO:0003735">
    <property type="term" value="F:structural constituent of ribosome"/>
    <property type="evidence" value="ECO:0007669"/>
    <property type="project" value="InterPro"/>
</dbReference>
<keyword evidence="3 5" id="KW-0687">Ribonucleoprotein</keyword>
<dbReference type="SUPFAM" id="SSF57829">
    <property type="entry name" value="Zn-binding ribosomal proteins"/>
    <property type="match status" value="1"/>
</dbReference>
<dbReference type="RefSeq" id="WP_012937653.1">
    <property type="nucleotide sequence ID" value="NZ_CALAKB010000013.1"/>
</dbReference>
<evidence type="ECO:0000313" key="7">
    <source>
        <dbReference type="Proteomes" id="UP000182379"/>
    </source>
</evidence>
<dbReference type="PROSITE" id="PS00582">
    <property type="entry name" value="RIBOSOMAL_L33"/>
    <property type="match status" value="1"/>
</dbReference>
<dbReference type="GO" id="GO:0005737">
    <property type="term" value="C:cytoplasm"/>
    <property type="evidence" value="ECO:0007669"/>
    <property type="project" value="UniProtKB-ARBA"/>
</dbReference>
<dbReference type="GeneID" id="78334010"/>
<dbReference type="Proteomes" id="UP000182379">
    <property type="component" value="Unassembled WGS sequence"/>
</dbReference>
<evidence type="ECO:0000256" key="5">
    <source>
        <dbReference type="HAMAP-Rule" id="MF_00294"/>
    </source>
</evidence>
<accession>A0A1H3AWI3</accession>
<dbReference type="InterPro" id="IPR038584">
    <property type="entry name" value="Ribosomal_bL33_sf"/>
</dbReference>
<comment type="caution">
    <text evidence="6">The sequence shown here is derived from an EMBL/GenBank/DDBJ whole genome shotgun (WGS) entry which is preliminary data.</text>
</comment>
<dbReference type="NCBIfam" id="NF001764">
    <property type="entry name" value="PRK00504.1"/>
    <property type="match status" value="1"/>
</dbReference>
<sequence length="53" mass="6250">MAAGNRVGITLACTECKQRNYQTTKNKKNDTERIEIKKYCKFCKKHTMHKETK</sequence>
<organism evidence="6 7">
    <name type="scientific">Acidaminococcus fermentans</name>
    <dbReference type="NCBI Taxonomy" id="905"/>
    <lineage>
        <taxon>Bacteria</taxon>
        <taxon>Bacillati</taxon>
        <taxon>Bacillota</taxon>
        <taxon>Negativicutes</taxon>
        <taxon>Acidaminococcales</taxon>
        <taxon>Acidaminococcaceae</taxon>
        <taxon>Acidaminococcus</taxon>
    </lineage>
</organism>
<dbReference type="InterPro" id="IPR018264">
    <property type="entry name" value="Ribosomal_bL33_CS"/>
</dbReference>
<reference evidence="6 7" key="1">
    <citation type="submission" date="2016-10" db="EMBL/GenBank/DDBJ databases">
        <authorList>
            <person name="Varghese N."/>
            <person name="Submissions S."/>
        </authorList>
    </citation>
    <scope>NUCLEOTIDE SEQUENCE [LARGE SCALE GENOMIC DNA]</scope>
    <source>
        <strain evidence="6 7">WCC6</strain>
    </source>
</reference>
<dbReference type="HAMAP" id="MF_00294">
    <property type="entry name" value="Ribosomal_bL33"/>
    <property type="match status" value="1"/>
</dbReference>
<protein>
    <recommendedName>
        <fullName evidence="4 5">Large ribosomal subunit protein bL33</fullName>
    </recommendedName>
</protein>
<gene>
    <name evidence="5" type="primary">rpmG</name>
    <name evidence="6" type="ORF">SAMN05216495_12321</name>
</gene>
<evidence type="ECO:0000313" key="6">
    <source>
        <dbReference type="EMBL" id="SDX33751.1"/>
    </source>
</evidence>
<evidence type="ECO:0000256" key="1">
    <source>
        <dbReference type="ARBA" id="ARBA00007596"/>
    </source>
</evidence>